<feature type="signal peptide" evidence="3">
    <location>
        <begin position="1"/>
        <end position="20"/>
    </location>
</feature>
<dbReference type="Pfam" id="PF00379">
    <property type="entry name" value="Chitin_bind_4"/>
    <property type="match status" value="1"/>
</dbReference>
<dbReference type="PROSITE" id="PS51155">
    <property type="entry name" value="CHIT_BIND_RR_2"/>
    <property type="match status" value="1"/>
</dbReference>
<gene>
    <name evidence="4" type="ORF">CINCED_3A011661</name>
</gene>
<dbReference type="PANTHER" id="PTHR12236:SF75">
    <property type="entry name" value="CUTICULAR PROTEIN 62BB, ISOFORM A"/>
    <property type="match status" value="1"/>
</dbReference>
<name>A0A5E4MWI4_9HEMI</name>
<keyword evidence="1 2" id="KW-0193">Cuticle</keyword>
<sequence length="212" mass="22710">MQGLKTVGLLCVVFACLARAAEEPSAPAQYEFAYAVNDPTTGDQKDQQESRNGDDVIGYYRTLDADGFVRTVKYKSDAVNGFTAEVVREPVNGAAVPAPAVVKAVPKPVAVPAVAPVVAPAPVIVRAPAAPAVLPVAAPAIAPYYFGSSAGYPYNYQPYSYGYQGYQGYQGYPGYSGYQGYPGYQAYPYTPYSYGQYPFSAPYKYTAPVVRK</sequence>
<organism evidence="4 5">
    <name type="scientific">Cinara cedri</name>
    <dbReference type="NCBI Taxonomy" id="506608"/>
    <lineage>
        <taxon>Eukaryota</taxon>
        <taxon>Metazoa</taxon>
        <taxon>Ecdysozoa</taxon>
        <taxon>Arthropoda</taxon>
        <taxon>Hexapoda</taxon>
        <taxon>Insecta</taxon>
        <taxon>Pterygota</taxon>
        <taxon>Neoptera</taxon>
        <taxon>Paraneoptera</taxon>
        <taxon>Hemiptera</taxon>
        <taxon>Sternorrhyncha</taxon>
        <taxon>Aphidomorpha</taxon>
        <taxon>Aphidoidea</taxon>
        <taxon>Aphididae</taxon>
        <taxon>Lachninae</taxon>
        <taxon>Cinara</taxon>
    </lineage>
</organism>
<dbReference type="EMBL" id="CABPRJ010001429">
    <property type="protein sequence ID" value="VVC35899.1"/>
    <property type="molecule type" value="Genomic_DNA"/>
</dbReference>
<reference evidence="4 5" key="1">
    <citation type="submission" date="2019-08" db="EMBL/GenBank/DDBJ databases">
        <authorList>
            <person name="Alioto T."/>
            <person name="Alioto T."/>
            <person name="Gomez Garrido J."/>
        </authorList>
    </citation>
    <scope>NUCLEOTIDE SEQUENCE [LARGE SCALE GENOMIC DNA]</scope>
</reference>
<accession>A0A5E4MWI4</accession>
<evidence type="ECO:0000256" key="3">
    <source>
        <dbReference type="SAM" id="SignalP"/>
    </source>
</evidence>
<keyword evidence="5" id="KW-1185">Reference proteome</keyword>
<dbReference type="InterPro" id="IPR000618">
    <property type="entry name" value="Insect_cuticle"/>
</dbReference>
<protein>
    <submittedName>
        <fullName evidence="4">Insect cuticle protein</fullName>
    </submittedName>
</protein>
<dbReference type="PANTHER" id="PTHR12236">
    <property type="entry name" value="STRUCTURAL CONTITUENT OF CUTICLE"/>
    <property type="match status" value="1"/>
</dbReference>
<dbReference type="Proteomes" id="UP000325440">
    <property type="component" value="Unassembled WGS sequence"/>
</dbReference>
<keyword evidence="3" id="KW-0732">Signal</keyword>
<evidence type="ECO:0000256" key="2">
    <source>
        <dbReference type="PROSITE-ProRule" id="PRU00497"/>
    </source>
</evidence>
<dbReference type="GO" id="GO:0005615">
    <property type="term" value="C:extracellular space"/>
    <property type="evidence" value="ECO:0007669"/>
    <property type="project" value="TreeGrafter"/>
</dbReference>
<dbReference type="InterPro" id="IPR051217">
    <property type="entry name" value="Insect_Cuticle_Struc_Prot"/>
</dbReference>
<dbReference type="GO" id="GO:0031012">
    <property type="term" value="C:extracellular matrix"/>
    <property type="evidence" value="ECO:0007669"/>
    <property type="project" value="TreeGrafter"/>
</dbReference>
<feature type="chain" id="PRO_5022840413" evidence="3">
    <location>
        <begin position="21"/>
        <end position="212"/>
    </location>
</feature>
<dbReference type="GO" id="GO:0042302">
    <property type="term" value="F:structural constituent of cuticle"/>
    <property type="evidence" value="ECO:0007669"/>
    <property type="project" value="UniProtKB-UniRule"/>
</dbReference>
<dbReference type="AlphaFoldDB" id="A0A5E4MWI4"/>
<evidence type="ECO:0000313" key="5">
    <source>
        <dbReference type="Proteomes" id="UP000325440"/>
    </source>
</evidence>
<proteinExistence type="predicted"/>
<dbReference type="OrthoDB" id="6382835at2759"/>
<dbReference type="PROSITE" id="PS51257">
    <property type="entry name" value="PROKAR_LIPOPROTEIN"/>
    <property type="match status" value="1"/>
</dbReference>
<evidence type="ECO:0000256" key="1">
    <source>
        <dbReference type="ARBA" id="ARBA00022460"/>
    </source>
</evidence>
<evidence type="ECO:0000313" key="4">
    <source>
        <dbReference type="EMBL" id="VVC35899.1"/>
    </source>
</evidence>